<protein>
    <submittedName>
        <fullName evidence="1">Uncharacterized protein</fullName>
    </submittedName>
</protein>
<dbReference type="EMBL" id="KV002537">
    <property type="protein sequence ID" value="KZV37653.1"/>
    <property type="molecule type" value="Genomic_DNA"/>
</dbReference>
<name>A0A2Z7BSU6_9LAMI</name>
<organism evidence="1 2">
    <name type="scientific">Dorcoceras hygrometricum</name>
    <dbReference type="NCBI Taxonomy" id="472368"/>
    <lineage>
        <taxon>Eukaryota</taxon>
        <taxon>Viridiplantae</taxon>
        <taxon>Streptophyta</taxon>
        <taxon>Embryophyta</taxon>
        <taxon>Tracheophyta</taxon>
        <taxon>Spermatophyta</taxon>
        <taxon>Magnoliopsida</taxon>
        <taxon>eudicotyledons</taxon>
        <taxon>Gunneridae</taxon>
        <taxon>Pentapetalae</taxon>
        <taxon>asterids</taxon>
        <taxon>lamiids</taxon>
        <taxon>Lamiales</taxon>
        <taxon>Gesneriaceae</taxon>
        <taxon>Didymocarpoideae</taxon>
        <taxon>Trichosporeae</taxon>
        <taxon>Loxocarpinae</taxon>
        <taxon>Dorcoceras</taxon>
    </lineage>
</organism>
<sequence>MRATDCVTLEASGCASCAAIACSGPQHRATICASSNLRSRNHAPGSGQYRPPCAASAQVIAHAYARGKRAPPCGAAPRPMQPNTVDVIISVEANDTHAVSKNNTVAKFGVSNDELYCYKICRVNLTMNTVLSVGRNSTVSKPVGSYYHQYNNQVLLADIIILNAPLIVDF</sequence>
<dbReference type="PROSITE" id="PS51257">
    <property type="entry name" value="PROKAR_LIPOPROTEIN"/>
    <property type="match status" value="1"/>
</dbReference>
<dbReference type="Proteomes" id="UP000250235">
    <property type="component" value="Unassembled WGS sequence"/>
</dbReference>
<keyword evidence="2" id="KW-1185">Reference proteome</keyword>
<proteinExistence type="predicted"/>
<gene>
    <name evidence="1" type="ORF">F511_37772</name>
</gene>
<accession>A0A2Z7BSU6</accession>
<reference evidence="1 2" key="1">
    <citation type="journal article" date="2015" name="Proc. Natl. Acad. Sci. U.S.A.">
        <title>The resurrection genome of Boea hygrometrica: A blueprint for survival of dehydration.</title>
        <authorList>
            <person name="Xiao L."/>
            <person name="Yang G."/>
            <person name="Zhang L."/>
            <person name="Yang X."/>
            <person name="Zhao S."/>
            <person name="Ji Z."/>
            <person name="Zhou Q."/>
            <person name="Hu M."/>
            <person name="Wang Y."/>
            <person name="Chen M."/>
            <person name="Xu Y."/>
            <person name="Jin H."/>
            <person name="Xiao X."/>
            <person name="Hu G."/>
            <person name="Bao F."/>
            <person name="Hu Y."/>
            <person name="Wan P."/>
            <person name="Li L."/>
            <person name="Deng X."/>
            <person name="Kuang T."/>
            <person name="Xiang C."/>
            <person name="Zhu J.K."/>
            <person name="Oliver M.J."/>
            <person name="He Y."/>
        </authorList>
    </citation>
    <scope>NUCLEOTIDE SEQUENCE [LARGE SCALE GENOMIC DNA]</scope>
    <source>
        <strain evidence="2">cv. XS01</strain>
    </source>
</reference>
<evidence type="ECO:0000313" key="2">
    <source>
        <dbReference type="Proteomes" id="UP000250235"/>
    </source>
</evidence>
<evidence type="ECO:0000313" key="1">
    <source>
        <dbReference type="EMBL" id="KZV37653.1"/>
    </source>
</evidence>
<dbReference type="AlphaFoldDB" id="A0A2Z7BSU6"/>